<sequence>MFFLARRNRSAALDLISRLIQSLLDASDHLTRSILRQQCNLRASCQTAYDERIQSPDSDVSNCDYKHPSCGICVEKGETCSFLQTAPAKHLTITFAGPSSSSPDTQSASSIEDCGSAKGEHCTVTVPRPHDTSSPDELDLLPPRARFQDPWKFSQRAPPSSLQNVLSYYTCTTSLTIENGDREIAVWQLSIPQIAAGYNFLT</sequence>
<evidence type="ECO:0000313" key="1">
    <source>
        <dbReference type="EMBL" id="RYN95600.1"/>
    </source>
</evidence>
<proteinExistence type="predicted"/>
<protein>
    <submittedName>
        <fullName evidence="1">Uncharacterized protein</fullName>
    </submittedName>
</protein>
<gene>
    <name evidence="1" type="ORF">AA0119_g8565</name>
</gene>
<organism evidence="1 2">
    <name type="scientific">Alternaria tenuissima</name>
    <dbReference type="NCBI Taxonomy" id="119927"/>
    <lineage>
        <taxon>Eukaryota</taxon>
        <taxon>Fungi</taxon>
        <taxon>Dikarya</taxon>
        <taxon>Ascomycota</taxon>
        <taxon>Pezizomycotina</taxon>
        <taxon>Dothideomycetes</taxon>
        <taxon>Pleosporomycetidae</taxon>
        <taxon>Pleosporales</taxon>
        <taxon>Pleosporineae</taxon>
        <taxon>Pleosporaceae</taxon>
        <taxon>Alternaria</taxon>
        <taxon>Alternaria sect. Alternaria</taxon>
        <taxon>Alternaria alternata complex</taxon>
    </lineage>
</organism>
<evidence type="ECO:0000313" key="2">
    <source>
        <dbReference type="Proteomes" id="UP000293195"/>
    </source>
</evidence>
<dbReference type="Proteomes" id="UP000293195">
    <property type="component" value="Unassembled WGS sequence"/>
</dbReference>
<comment type="caution">
    <text evidence="1">The sequence shown here is derived from an EMBL/GenBank/DDBJ whole genome shotgun (WGS) entry which is preliminary data.</text>
</comment>
<dbReference type="EMBL" id="PDXF01000040">
    <property type="protein sequence ID" value="RYN95600.1"/>
    <property type="molecule type" value="Genomic_DNA"/>
</dbReference>
<keyword evidence="2" id="KW-1185">Reference proteome</keyword>
<accession>A0ABY0G2I2</accession>
<name>A0ABY0G2I2_9PLEO</name>
<reference evidence="2" key="1">
    <citation type="journal article" date="2019" name="bioRxiv">
        <title>Genomics, evolutionary history and diagnostics of the Alternaria alternata species group including apple and Asian pear pathotypes.</title>
        <authorList>
            <person name="Armitage A.D."/>
            <person name="Cockerton H.M."/>
            <person name="Sreenivasaprasad S."/>
            <person name="Woodhall J.W."/>
            <person name="Lane C.R."/>
            <person name="Harrison R.J."/>
            <person name="Clarkson J.P."/>
        </authorList>
    </citation>
    <scope>NUCLEOTIDE SEQUENCE [LARGE SCALE GENOMIC DNA]</scope>
    <source>
        <strain evidence="2">FERA 635</strain>
    </source>
</reference>